<sequence length="295" mass="32659">HSSLMLQLSNLQQKNLRKLLKLKNLVTLLSSSSVTFLRDTELDTLTLWQGDPWLTSLTDDENVGQSGDESVLKRILDVNQIETTLVTLTVNDGTNTTQVTTTSDVDQLTGVELDEVRDLTSGQVNLNGVVNLDVWVWVTDSSTVVGNNVWDTSLTQLNLLDLSKLVRSFIIGDSVDSKSTLDIVDQSEVLVGGLQGDDIHETSWESGVSSDLVVNLNVSLHQDSLDLTTVQSIFETVTQEDNQWQGLSKLVWTSGWTWSVDTAQLVEHPVGWCCQSLKMLLWTSTHCVLVMLLMV</sequence>
<reference evidence="1" key="1">
    <citation type="submission" date="2013-07" db="EMBL/GenBank/DDBJ databases">
        <title>Midgut Transcriptome Profiling of Anoplphora glabripennis, a Lignocellulose Degrading, Wood-Boring Cerambycid.</title>
        <authorList>
            <person name="Scully E.D."/>
            <person name="Hoover K."/>
            <person name="Carlson J.E."/>
            <person name="Tien M."/>
            <person name="Geib S.M."/>
        </authorList>
    </citation>
    <scope>NUCLEOTIDE SEQUENCE</scope>
</reference>
<name>V5GRB4_ANOGL</name>
<dbReference type="EMBL" id="GALX01005663">
    <property type="protein sequence ID" value="JAB62803.1"/>
    <property type="molecule type" value="Transcribed_RNA"/>
</dbReference>
<organism evidence="1">
    <name type="scientific">Anoplophora glabripennis</name>
    <name type="common">Asian longhorn beetle</name>
    <name type="synonym">Anoplophora nobilis</name>
    <dbReference type="NCBI Taxonomy" id="217634"/>
    <lineage>
        <taxon>Eukaryota</taxon>
        <taxon>Metazoa</taxon>
        <taxon>Ecdysozoa</taxon>
        <taxon>Arthropoda</taxon>
        <taxon>Hexapoda</taxon>
        <taxon>Insecta</taxon>
        <taxon>Pterygota</taxon>
        <taxon>Neoptera</taxon>
        <taxon>Endopterygota</taxon>
        <taxon>Coleoptera</taxon>
        <taxon>Polyphaga</taxon>
        <taxon>Cucujiformia</taxon>
        <taxon>Chrysomeloidea</taxon>
        <taxon>Cerambycidae</taxon>
        <taxon>Lamiinae</taxon>
        <taxon>Lamiini</taxon>
        <taxon>Anoplophora</taxon>
    </lineage>
</organism>
<feature type="non-terminal residue" evidence="1">
    <location>
        <position position="1"/>
    </location>
</feature>
<proteinExistence type="predicted"/>
<protein>
    <submittedName>
        <fullName evidence="1">Uncharacterized protein</fullName>
    </submittedName>
</protein>
<accession>V5GRB4</accession>
<dbReference type="AlphaFoldDB" id="V5GRB4"/>
<feature type="non-terminal residue" evidence="1">
    <location>
        <position position="295"/>
    </location>
</feature>
<evidence type="ECO:0000313" key="1">
    <source>
        <dbReference type="EMBL" id="JAB62803.1"/>
    </source>
</evidence>